<sequence>MALRQKSLWIFAALLLLIAAGIVIAYFTQDTQKNFHKGTFVYEREYVETAQAMYDFEGKVQNEKYTPVYKD</sequence>
<evidence type="ECO:0000313" key="1">
    <source>
        <dbReference type="EMBL" id="BCJ97718.1"/>
    </source>
</evidence>
<reference evidence="1 2" key="1">
    <citation type="submission" date="2020-08" db="EMBL/GenBank/DDBJ databases">
        <title>Draft genome sequencing of an Anaerocolumna strain isolated from anoxic soil subjected to BSD treatment.</title>
        <authorList>
            <person name="Uek A."/>
            <person name="Tonouchi A."/>
        </authorList>
    </citation>
    <scope>NUCLEOTIDE SEQUENCE [LARGE SCALE GENOMIC DNA]</scope>
    <source>
        <strain evidence="1 2">CTTW</strain>
    </source>
</reference>
<dbReference type="KEGG" id="acht:bsdcttw_07590"/>
<accession>A0A7I8DGS6</accession>
<reference evidence="1 2" key="2">
    <citation type="submission" date="2020-08" db="EMBL/GenBank/DDBJ databases">
        <authorList>
            <person name="Ueki A."/>
            <person name="Tonouchi A."/>
        </authorList>
    </citation>
    <scope>NUCLEOTIDE SEQUENCE [LARGE SCALE GENOMIC DNA]</scope>
    <source>
        <strain evidence="1 2">CTTW</strain>
    </source>
</reference>
<gene>
    <name evidence="1" type="ORF">bsdcttw_07590</name>
</gene>
<dbReference type="Proteomes" id="UP000515703">
    <property type="component" value="Chromosome"/>
</dbReference>
<name>A0A7I8DGS6_9FIRM</name>
<organism evidence="1 2">
    <name type="scientific">Anaerocolumna chitinilytica</name>
    <dbReference type="NCBI Taxonomy" id="1727145"/>
    <lineage>
        <taxon>Bacteria</taxon>
        <taxon>Bacillati</taxon>
        <taxon>Bacillota</taxon>
        <taxon>Clostridia</taxon>
        <taxon>Lachnospirales</taxon>
        <taxon>Lachnospiraceae</taxon>
        <taxon>Anaerocolumna</taxon>
    </lineage>
</organism>
<evidence type="ECO:0000313" key="2">
    <source>
        <dbReference type="Proteomes" id="UP000515703"/>
    </source>
</evidence>
<dbReference type="AlphaFoldDB" id="A0A7I8DGS6"/>
<keyword evidence="2" id="KW-1185">Reference proteome</keyword>
<proteinExistence type="predicted"/>
<protein>
    <submittedName>
        <fullName evidence="1">Uncharacterized protein</fullName>
    </submittedName>
</protein>
<dbReference type="RefSeq" id="WP_185258118.1">
    <property type="nucleotide sequence ID" value="NZ_AP023368.1"/>
</dbReference>
<dbReference type="EMBL" id="AP023368">
    <property type="protein sequence ID" value="BCJ97718.1"/>
    <property type="molecule type" value="Genomic_DNA"/>
</dbReference>